<protein>
    <recommendedName>
        <fullName evidence="3">Alpha/beta hydrolase</fullName>
    </recommendedName>
</protein>
<accession>A0A840STN2</accession>
<proteinExistence type="predicted"/>
<dbReference type="InterPro" id="IPR029058">
    <property type="entry name" value="AB_hydrolase_fold"/>
</dbReference>
<comment type="caution">
    <text evidence="1">The sequence shown here is derived from an EMBL/GenBank/DDBJ whole genome shotgun (WGS) entry which is preliminary data.</text>
</comment>
<gene>
    <name evidence="1" type="ORF">HNP73_004081</name>
</gene>
<name>A0A840STN2_9RHOB</name>
<evidence type="ECO:0000313" key="2">
    <source>
        <dbReference type="Proteomes" id="UP000549457"/>
    </source>
</evidence>
<evidence type="ECO:0008006" key="3">
    <source>
        <dbReference type="Google" id="ProtNLM"/>
    </source>
</evidence>
<dbReference type="InterPro" id="IPR010297">
    <property type="entry name" value="DUF900_hydrolase"/>
</dbReference>
<dbReference type="Gene3D" id="3.40.50.1820">
    <property type="entry name" value="alpha/beta hydrolase"/>
    <property type="match status" value="1"/>
</dbReference>
<sequence length="334" mass="35585">MAYLGVRATVAGLMASEPGVSLRERLARRLAGGSGPVAVLVHGYKFHPDRRGLDPELSVFAPTPRGEGTRVRSWPAGLGFADDDGETGVAIGFGWPADAPLFLSLLGTGRNGFARVYVAAANWAVQLAELIRLVQELAPGRPVDMLAHSLGARVALAALPHLDEAPGRVILLGAAEYEAEAMRSLAGVRGAREPQIYNVTTRANDAYDLAFECFAPRPAGAGRALGSGLTGAPPSWFDLQLDHPAVTEWINGQGIALSQPEARVCHWSFYTRPGAFAVYGAILRRAPGWDVADLRRVRCLMVQEPRWSRLLPRRGRSGAADRLGTGFGAGLGHA</sequence>
<dbReference type="SUPFAM" id="SSF53474">
    <property type="entry name" value="alpha/beta-Hydrolases"/>
    <property type="match status" value="1"/>
</dbReference>
<dbReference type="Pfam" id="PF05990">
    <property type="entry name" value="DUF900"/>
    <property type="match status" value="1"/>
</dbReference>
<dbReference type="RefSeq" id="WP_184154384.1">
    <property type="nucleotide sequence ID" value="NZ_JACHFM010000005.1"/>
</dbReference>
<evidence type="ECO:0000313" key="1">
    <source>
        <dbReference type="EMBL" id="MBB5224120.1"/>
    </source>
</evidence>
<dbReference type="EMBL" id="JACHFM010000005">
    <property type="protein sequence ID" value="MBB5224120.1"/>
    <property type="molecule type" value="Genomic_DNA"/>
</dbReference>
<dbReference type="Proteomes" id="UP000549457">
    <property type="component" value="Unassembled WGS sequence"/>
</dbReference>
<keyword evidence="2" id="KW-1185">Reference proteome</keyword>
<reference evidence="1 2" key="1">
    <citation type="submission" date="2020-08" db="EMBL/GenBank/DDBJ databases">
        <title>Genomic Encyclopedia of Type Strains, Phase IV (KMG-IV): sequencing the most valuable type-strain genomes for metagenomic binning, comparative biology and taxonomic classification.</title>
        <authorList>
            <person name="Goeker M."/>
        </authorList>
    </citation>
    <scope>NUCLEOTIDE SEQUENCE [LARGE SCALE GENOMIC DNA]</scope>
    <source>
        <strain evidence="1 2">DSM 101730</strain>
    </source>
</reference>
<organism evidence="1 2">
    <name type="scientific">Amaricoccus macauensis</name>
    <dbReference type="NCBI Taxonomy" id="57001"/>
    <lineage>
        <taxon>Bacteria</taxon>
        <taxon>Pseudomonadati</taxon>
        <taxon>Pseudomonadota</taxon>
        <taxon>Alphaproteobacteria</taxon>
        <taxon>Rhodobacterales</taxon>
        <taxon>Paracoccaceae</taxon>
        <taxon>Amaricoccus</taxon>
    </lineage>
</organism>
<dbReference type="AlphaFoldDB" id="A0A840STN2"/>